<dbReference type="InterPro" id="IPR000172">
    <property type="entry name" value="GMC_OxRdtase_N"/>
</dbReference>
<dbReference type="PANTHER" id="PTHR11552">
    <property type="entry name" value="GLUCOSE-METHANOL-CHOLINE GMC OXIDOREDUCTASE"/>
    <property type="match status" value="1"/>
</dbReference>
<evidence type="ECO:0000313" key="8">
    <source>
        <dbReference type="Proteomes" id="UP000294847"/>
    </source>
</evidence>
<feature type="domain" description="Glucose-methanol-choline oxidoreductase N-terminal" evidence="6">
    <location>
        <begin position="325"/>
        <end position="339"/>
    </location>
</feature>
<proteinExistence type="inferred from homology"/>
<dbReference type="GO" id="GO:0050660">
    <property type="term" value="F:flavin adenine dinucleotide binding"/>
    <property type="evidence" value="ECO:0007669"/>
    <property type="project" value="InterPro"/>
</dbReference>
<gene>
    <name evidence="7" type="ORF">PoMZ_00117</name>
</gene>
<feature type="domain" description="Glucose-methanol-choline oxidoreductase N-terminal" evidence="5">
    <location>
        <begin position="134"/>
        <end position="157"/>
    </location>
</feature>
<evidence type="ECO:0000256" key="3">
    <source>
        <dbReference type="RuleBase" id="RU003968"/>
    </source>
</evidence>
<dbReference type="Pfam" id="PF00732">
    <property type="entry name" value="GMC_oxred_N"/>
    <property type="match status" value="1"/>
</dbReference>
<dbReference type="Gene3D" id="3.30.560.10">
    <property type="entry name" value="Glucose Oxidase, domain 3"/>
    <property type="match status" value="1"/>
</dbReference>
<dbReference type="Pfam" id="PF05199">
    <property type="entry name" value="GMC_oxred_C"/>
    <property type="match status" value="1"/>
</dbReference>
<evidence type="ECO:0000259" key="6">
    <source>
        <dbReference type="PROSITE" id="PS00624"/>
    </source>
</evidence>
<dbReference type="SUPFAM" id="SSF54373">
    <property type="entry name" value="FAD-linked reductases, C-terminal domain"/>
    <property type="match status" value="1"/>
</dbReference>
<keyword evidence="2 3" id="KW-0274">FAD</keyword>
<dbReference type="InterPro" id="IPR036188">
    <property type="entry name" value="FAD/NAD-bd_sf"/>
</dbReference>
<dbReference type="PROSITE" id="PS00624">
    <property type="entry name" value="GMC_OXRED_2"/>
    <property type="match status" value="1"/>
</dbReference>
<dbReference type="GO" id="GO:0044550">
    <property type="term" value="P:secondary metabolite biosynthetic process"/>
    <property type="evidence" value="ECO:0007669"/>
    <property type="project" value="TreeGrafter"/>
</dbReference>
<protein>
    <recommendedName>
        <fullName evidence="5 6">Glucose-methanol-choline oxidoreductase N-terminal domain-containing protein</fullName>
    </recommendedName>
</protein>
<dbReference type="InterPro" id="IPR012132">
    <property type="entry name" value="GMC_OxRdtase"/>
</dbReference>
<dbReference type="SUPFAM" id="SSF51905">
    <property type="entry name" value="FAD/NAD(P)-binding domain"/>
    <property type="match status" value="1"/>
</dbReference>
<evidence type="ECO:0000313" key="7">
    <source>
        <dbReference type="EMBL" id="QBZ55222.1"/>
    </source>
</evidence>
<sequence length="658" mass="70424">MAQLLHNSRSTLAKLLVLALSFSNLAHSGGIVQDANGLADSYDYVIVGGGTAGLTLGDRLSEDGKNSVLVVEYGDLAPTSKNKTDKNMTNITVNVSAITEVQGGFQGMNPEFMFSLTSVPQTNLRNRRAGVFAGKVLGGTSAINAMMAIRGTAEDYDRWGRFFGPNSTWSWEGMLPYFKKAISFIPPGREVALASNITYDQRLWGNTSRVFASWPSYQYPSTKAIVDAFRAVPGVEFPRDGGEGRTGVYWYPQFSHPQTVTRSFSRTGHWDEVHRENYEVILNSKVTRVLFNGTRAVGVAFVQSEGGAGLATTVNARKEVILSAGAIHSPHILQLSGVGPRRLLESAKIPVVAHVPGVGQNFQDHPTPSASFDLRNFPIRPVRQDFTSNASFRAWADDLWAASRQGPRSIATGNVAAWLSLPVISPARHADIADALAAQDPAACLPADADATVVKGYGAQMASYAAAMRRNDTAFYNFVVNSGGAPGSSVVSLEGGSAEGWLVALHQLSRGSVDVDPADAWGRPPVVDYRALSNPLDRDVMVEMIRFTRRFFVDNPAMARYEPVELQPGAGVVSFEALSATLPGTVSPTMGHPVGTCAMMPLELGGVVDEELRVYGVQGLRVVDGSVMPTIVGANPSQTIYGIAEKAADIIKAGDTGI</sequence>
<dbReference type="AlphaFoldDB" id="A0A4P7N1F3"/>
<feature type="binding site" evidence="2">
    <location>
        <position position="136"/>
    </location>
    <ligand>
        <name>FAD</name>
        <dbReference type="ChEBI" id="CHEBI:57692"/>
    </ligand>
</feature>
<dbReference type="PIRSF" id="PIRSF000137">
    <property type="entry name" value="Alcohol_oxidase"/>
    <property type="match status" value="1"/>
</dbReference>
<name>A0A4P7N1F3_PYROR</name>
<keyword evidence="4" id="KW-0732">Signal</keyword>
<evidence type="ECO:0000256" key="2">
    <source>
        <dbReference type="PIRSR" id="PIRSR000137-2"/>
    </source>
</evidence>
<evidence type="ECO:0000256" key="4">
    <source>
        <dbReference type="SAM" id="SignalP"/>
    </source>
</evidence>
<accession>A0A4P7N1F3</accession>
<dbReference type="GO" id="GO:0016614">
    <property type="term" value="F:oxidoreductase activity, acting on CH-OH group of donors"/>
    <property type="evidence" value="ECO:0007669"/>
    <property type="project" value="InterPro"/>
</dbReference>
<comment type="cofactor">
    <cofactor evidence="2">
        <name>FAD</name>
        <dbReference type="ChEBI" id="CHEBI:57692"/>
    </cofactor>
</comment>
<evidence type="ECO:0000256" key="1">
    <source>
        <dbReference type="ARBA" id="ARBA00010790"/>
    </source>
</evidence>
<evidence type="ECO:0000259" key="5">
    <source>
        <dbReference type="PROSITE" id="PS00623"/>
    </source>
</evidence>
<dbReference type="PANTHER" id="PTHR11552:SF115">
    <property type="entry name" value="DEHYDROGENASE XPTC-RELATED"/>
    <property type="match status" value="1"/>
</dbReference>
<organism evidence="7 8">
    <name type="scientific">Pyricularia oryzae</name>
    <name type="common">Rice blast fungus</name>
    <name type="synonym">Magnaporthe oryzae</name>
    <dbReference type="NCBI Taxonomy" id="318829"/>
    <lineage>
        <taxon>Eukaryota</taxon>
        <taxon>Fungi</taxon>
        <taxon>Dikarya</taxon>
        <taxon>Ascomycota</taxon>
        <taxon>Pezizomycotina</taxon>
        <taxon>Sordariomycetes</taxon>
        <taxon>Sordariomycetidae</taxon>
        <taxon>Magnaporthales</taxon>
        <taxon>Pyriculariaceae</taxon>
        <taxon>Pyricularia</taxon>
    </lineage>
</organism>
<dbReference type="InterPro" id="IPR007867">
    <property type="entry name" value="GMC_OxRtase_C"/>
</dbReference>
<feature type="binding site" evidence="2">
    <location>
        <position position="140"/>
    </location>
    <ligand>
        <name>FAD</name>
        <dbReference type="ChEBI" id="CHEBI:57692"/>
    </ligand>
</feature>
<keyword evidence="3" id="KW-0285">Flavoprotein</keyword>
<dbReference type="PROSITE" id="PS00623">
    <property type="entry name" value="GMC_OXRED_1"/>
    <property type="match status" value="1"/>
</dbReference>
<comment type="similarity">
    <text evidence="1 3">Belongs to the GMC oxidoreductase family.</text>
</comment>
<feature type="binding site" evidence="2">
    <location>
        <position position="625"/>
    </location>
    <ligand>
        <name>FAD</name>
        <dbReference type="ChEBI" id="CHEBI:57692"/>
    </ligand>
</feature>
<reference evidence="7 8" key="1">
    <citation type="journal article" date="2019" name="Mol. Biol. Evol.">
        <title>Blast fungal genomes show frequent chromosomal changes, gene gains and losses, and effector gene turnover.</title>
        <authorList>
            <person name="Gomez Luciano L.B."/>
            <person name="Jason Tsai I."/>
            <person name="Chuma I."/>
            <person name="Tosa Y."/>
            <person name="Chen Y.H."/>
            <person name="Li J.Y."/>
            <person name="Li M.Y."/>
            <person name="Jade Lu M.Y."/>
            <person name="Nakayashiki H."/>
            <person name="Li W.H."/>
        </authorList>
    </citation>
    <scope>NUCLEOTIDE SEQUENCE [LARGE SCALE GENOMIC DNA]</scope>
    <source>
        <strain evidence="7">MZ5-1-6</strain>
    </source>
</reference>
<dbReference type="Proteomes" id="UP000294847">
    <property type="component" value="Chromosome 2"/>
</dbReference>
<feature type="signal peptide" evidence="4">
    <location>
        <begin position="1"/>
        <end position="28"/>
    </location>
</feature>
<dbReference type="EMBL" id="CP034205">
    <property type="protein sequence ID" value="QBZ55222.1"/>
    <property type="molecule type" value="Genomic_DNA"/>
</dbReference>
<dbReference type="Gene3D" id="3.50.50.60">
    <property type="entry name" value="FAD/NAD(P)-binding domain"/>
    <property type="match status" value="1"/>
</dbReference>
<feature type="chain" id="PRO_5021022994" description="Glucose-methanol-choline oxidoreductase N-terminal domain-containing protein" evidence="4">
    <location>
        <begin position="29"/>
        <end position="658"/>
    </location>
</feature>
<feature type="binding site" evidence="2">
    <location>
        <position position="286"/>
    </location>
    <ligand>
        <name>FAD</name>
        <dbReference type="ChEBI" id="CHEBI:57692"/>
    </ligand>
</feature>